<evidence type="ECO:0000313" key="1">
    <source>
        <dbReference type="EMBL" id="MBA0629153.1"/>
    </source>
</evidence>
<dbReference type="EMBL" id="JABFAC010000011">
    <property type="protein sequence ID" value="MBA0629153.1"/>
    <property type="molecule type" value="Genomic_DNA"/>
</dbReference>
<evidence type="ECO:0000313" key="2">
    <source>
        <dbReference type="Proteomes" id="UP000593561"/>
    </source>
</evidence>
<gene>
    <name evidence="1" type="ORF">Godav_023750</name>
</gene>
<proteinExistence type="predicted"/>
<dbReference type="Proteomes" id="UP000593561">
    <property type="component" value="Unassembled WGS sequence"/>
</dbReference>
<sequence>MRVVATGDKACAPSSSTLHNEFFENVNNDIPKENKEENARNDVHIDGNDKKGKHLRLQLHILKLEVRNPQSKLEGLQDCPVK</sequence>
<accession>A0A7J8STA3</accession>
<comment type="caution">
    <text evidence="1">The sequence shown here is derived from an EMBL/GenBank/DDBJ whole genome shotgun (WGS) entry which is preliminary data.</text>
</comment>
<dbReference type="AlphaFoldDB" id="A0A7J8STA3"/>
<keyword evidence="2" id="KW-1185">Reference proteome</keyword>
<organism evidence="1 2">
    <name type="scientific">Gossypium davidsonii</name>
    <name type="common">Davidson's cotton</name>
    <name type="synonym">Gossypium klotzschianum subsp. davidsonii</name>
    <dbReference type="NCBI Taxonomy" id="34287"/>
    <lineage>
        <taxon>Eukaryota</taxon>
        <taxon>Viridiplantae</taxon>
        <taxon>Streptophyta</taxon>
        <taxon>Embryophyta</taxon>
        <taxon>Tracheophyta</taxon>
        <taxon>Spermatophyta</taxon>
        <taxon>Magnoliopsida</taxon>
        <taxon>eudicotyledons</taxon>
        <taxon>Gunneridae</taxon>
        <taxon>Pentapetalae</taxon>
        <taxon>rosids</taxon>
        <taxon>malvids</taxon>
        <taxon>Malvales</taxon>
        <taxon>Malvaceae</taxon>
        <taxon>Malvoideae</taxon>
        <taxon>Gossypium</taxon>
    </lineage>
</organism>
<reference evidence="1 2" key="1">
    <citation type="journal article" date="2019" name="Genome Biol. Evol.">
        <title>Insights into the evolution of the New World diploid cottons (Gossypium, subgenus Houzingenia) based on genome sequencing.</title>
        <authorList>
            <person name="Grover C.E."/>
            <person name="Arick M.A. 2nd"/>
            <person name="Thrash A."/>
            <person name="Conover J.L."/>
            <person name="Sanders W.S."/>
            <person name="Peterson D.G."/>
            <person name="Frelichowski J.E."/>
            <person name="Scheffler J.A."/>
            <person name="Scheffler B.E."/>
            <person name="Wendel J.F."/>
        </authorList>
    </citation>
    <scope>NUCLEOTIDE SEQUENCE [LARGE SCALE GENOMIC DNA]</scope>
    <source>
        <strain evidence="1">27</strain>
        <tissue evidence="1">Leaf</tissue>
    </source>
</reference>
<protein>
    <submittedName>
        <fullName evidence="1">Uncharacterized protein</fullName>
    </submittedName>
</protein>
<name>A0A7J8STA3_GOSDV</name>